<keyword evidence="3" id="KW-1185">Reference proteome</keyword>
<evidence type="ECO:0000256" key="1">
    <source>
        <dbReference type="SAM" id="MobiDB-lite"/>
    </source>
</evidence>
<evidence type="ECO:0000313" key="3">
    <source>
        <dbReference type="Proteomes" id="UP001293254"/>
    </source>
</evidence>
<reference evidence="2" key="2">
    <citation type="journal article" date="2024" name="Plant">
        <title>Genomic evolution and insights into agronomic trait innovations of Sesamum species.</title>
        <authorList>
            <person name="Miao H."/>
            <person name="Wang L."/>
            <person name="Qu L."/>
            <person name="Liu H."/>
            <person name="Sun Y."/>
            <person name="Le M."/>
            <person name="Wang Q."/>
            <person name="Wei S."/>
            <person name="Zheng Y."/>
            <person name="Lin W."/>
            <person name="Duan Y."/>
            <person name="Cao H."/>
            <person name="Xiong S."/>
            <person name="Wang X."/>
            <person name="Wei L."/>
            <person name="Li C."/>
            <person name="Ma Q."/>
            <person name="Ju M."/>
            <person name="Zhao R."/>
            <person name="Li G."/>
            <person name="Mu C."/>
            <person name="Tian Q."/>
            <person name="Mei H."/>
            <person name="Zhang T."/>
            <person name="Gao T."/>
            <person name="Zhang H."/>
        </authorList>
    </citation>
    <scope>NUCLEOTIDE SEQUENCE</scope>
    <source>
        <strain evidence="2">3651</strain>
    </source>
</reference>
<comment type="caution">
    <text evidence="2">The sequence shown here is derived from an EMBL/GenBank/DDBJ whole genome shotgun (WGS) entry which is preliminary data.</text>
</comment>
<evidence type="ECO:0000313" key="2">
    <source>
        <dbReference type="EMBL" id="KAK4436239.1"/>
    </source>
</evidence>
<accession>A0AAE1YU09</accession>
<dbReference type="AlphaFoldDB" id="A0AAE1YU09"/>
<sequence>MVQCRLTAEIIKSTHSQTCRSALLFLKLNNTWTVRVYPISSKKLTSADRRYHQTFSTPNIFTVLEAWDTASDHYNNNNPVEVSANIKAGGDETTTNDETSFEFQKSAYNNNSCGGAFQDSETEVEAAPHCKRQKLIAAGEDHRVSHIYRREKPPEADESPSLRPSLFDALLLCQKTTKASAEPETEPAHSPSTPQSSSPYKPWMQQQQQPGYLNSPSLPSPIEPSPCNSSTSSINDAVNELVANSKSAVAEVEVKFLPARICCSRRCPHRISQDVFPHWKNFALEILHVHISTGR</sequence>
<dbReference type="EMBL" id="JACGWO010000002">
    <property type="protein sequence ID" value="KAK4436239.1"/>
    <property type="molecule type" value="Genomic_DNA"/>
</dbReference>
<dbReference type="Proteomes" id="UP001293254">
    <property type="component" value="Unassembled WGS sequence"/>
</dbReference>
<feature type="region of interest" description="Disordered" evidence="1">
    <location>
        <begin position="177"/>
        <end position="231"/>
    </location>
</feature>
<protein>
    <submittedName>
        <fullName evidence="2">Uncharacterized protein</fullName>
    </submittedName>
</protein>
<reference evidence="2" key="1">
    <citation type="submission" date="2020-06" db="EMBL/GenBank/DDBJ databases">
        <authorList>
            <person name="Li T."/>
            <person name="Hu X."/>
            <person name="Zhang T."/>
            <person name="Song X."/>
            <person name="Zhang H."/>
            <person name="Dai N."/>
            <person name="Sheng W."/>
            <person name="Hou X."/>
            <person name="Wei L."/>
        </authorList>
    </citation>
    <scope>NUCLEOTIDE SEQUENCE</scope>
    <source>
        <strain evidence="2">3651</strain>
        <tissue evidence="2">Leaf</tissue>
    </source>
</reference>
<proteinExistence type="predicted"/>
<gene>
    <name evidence="2" type="ORF">Salat_0787600</name>
</gene>
<feature type="compositionally biased region" description="Polar residues" evidence="1">
    <location>
        <begin position="190"/>
        <end position="214"/>
    </location>
</feature>
<organism evidence="2 3">
    <name type="scientific">Sesamum alatum</name>
    <dbReference type="NCBI Taxonomy" id="300844"/>
    <lineage>
        <taxon>Eukaryota</taxon>
        <taxon>Viridiplantae</taxon>
        <taxon>Streptophyta</taxon>
        <taxon>Embryophyta</taxon>
        <taxon>Tracheophyta</taxon>
        <taxon>Spermatophyta</taxon>
        <taxon>Magnoliopsida</taxon>
        <taxon>eudicotyledons</taxon>
        <taxon>Gunneridae</taxon>
        <taxon>Pentapetalae</taxon>
        <taxon>asterids</taxon>
        <taxon>lamiids</taxon>
        <taxon>Lamiales</taxon>
        <taxon>Pedaliaceae</taxon>
        <taxon>Sesamum</taxon>
    </lineage>
</organism>
<name>A0AAE1YU09_9LAMI</name>